<gene>
    <name evidence="1" type="ORF">Vadar_000013</name>
</gene>
<proteinExistence type="predicted"/>
<evidence type="ECO:0000313" key="2">
    <source>
        <dbReference type="Proteomes" id="UP000828048"/>
    </source>
</evidence>
<comment type="caution">
    <text evidence="1">The sequence shown here is derived from an EMBL/GenBank/DDBJ whole genome shotgun (WGS) entry which is preliminary data.</text>
</comment>
<accession>A0ACB7XLZ4</accession>
<sequence>MDPSQHSNNPMHPILYETVKDSRVEDLDQYTDLFDTQLTPNHNTILHVATHFGKSECAAKILEMKPCLLRQVKANCENPLHIAVMERHHGIVQTLIE</sequence>
<evidence type="ECO:0000313" key="1">
    <source>
        <dbReference type="EMBL" id="KAH7841966.1"/>
    </source>
</evidence>
<keyword evidence="2" id="KW-1185">Reference proteome</keyword>
<dbReference type="EMBL" id="CM037151">
    <property type="protein sequence ID" value="KAH7841966.1"/>
    <property type="molecule type" value="Genomic_DNA"/>
</dbReference>
<dbReference type="Proteomes" id="UP000828048">
    <property type="component" value="Chromosome 1"/>
</dbReference>
<reference evidence="1 2" key="1">
    <citation type="journal article" date="2021" name="Hortic Res">
        <title>High-quality reference genome and annotation aids understanding of berry development for evergreen blueberry (Vaccinium darrowii).</title>
        <authorList>
            <person name="Yu J."/>
            <person name="Hulse-Kemp A.M."/>
            <person name="Babiker E."/>
            <person name="Staton M."/>
        </authorList>
    </citation>
    <scope>NUCLEOTIDE SEQUENCE [LARGE SCALE GENOMIC DNA]</scope>
    <source>
        <strain evidence="2">cv. NJ 8807/NJ 8810</strain>
        <tissue evidence="1">Young leaf</tissue>
    </source>
</reference>
<name>A0ACB7XLZ4_9ERIC</name>
<protein>
    <submittedName>
        <fullName evidence="1">Uncharacterized protein</fullName>
    </submittedName>
</protein>
<organism evidence="1 2">
    <name type="scientific">Vaccinium darrowii</name>
    <dbReference type="NCBI Taxonomy" id="229202"/>
    <lineage>
        <taxon>Eukaryota</taxon>
        <taxon>Viridiplantae</taxon>
        <taxon>Streptophyta</taxon>
        <taxon>Embryophyta</taxon>
        <taxon>Tracheophyta</taxon>
        <taxon>Spermatophyta</taxon>
        <taxon>Magnoliopsida</taxon>
        <taxon>eudicotyledons</taxon>
        <taxon>Gunneridae</taxon>
        <taxon>Pentapetalae</taxon>
        <taxon>asterids</taxon>
        <taxon>Ericales</taxon>
        <taxon>Ericaceae</taxon>
        <taxon>Vaccinioideae</taxon>
        <taxon>Vaccinieae</taxon>
        <taxon>Vaccinium</taxon>
    </lineage>
</organism>